<name>A0A1J7I9I3_9PEZI</name>
<dbReference type="Proteomes" id="UP000182658">
    <property type="component" value="Unassembled WGS sequence"/>
</dbReference>
<accession>A0A1J7I9I3</accession>
<dbReference type="InParanoid" id="A0A1J7I9I3"/>
<evidence type="ECO:0000313" key="1">
    <source>
        <dbReference type="EMBL" id="OIW24319.1"/>
    </source>
</evidence>
<organism evidence="1 2">
    <name type="scientific">Coniochaeta ligniaria NRRL 30616</name>
    <dbReference type="NCBI Taxonomy" id="1408157"/>
    <lineage>
        <taxon>Eukaryota</taxon>
        <taxon>Fungi</taxon>
        <taxon>Dikarya</taxon>
        <taxon>Ascomycota</taxon>
        <taxon>Pezizomycotina</taxon>
        <taxon>Sordariomycetes</taxon>
        <taxon>Sordariomycetidae</taxon>
        <taxon>Coniochaetales</taxon>
        <taxon>Coniochaetaceae</taxon>
        <taxon>Coniochaeta</taxon>
    </lineage>
</organism>
<reference evidence="1 2" key="1">
    <citation type="submission" date="2016-10" db="EMBL/GenBank/DDBJ databases">
        <title>Draft genome sequence of Coniochaeta ligniaria NRRL30616, a lignocellulolytic fungus for bioabatement of inhibitors in plant biomass hydrolysates.</title>
        <authorList>
            <consortium name="DOE Joint Genome Institute"/>
            <person name="Jimenez D.J."/>
            <person name="Hector R.E."/>
            <person name="Riley R."/>
            <person name="Sun H."/>
            <person name="Grigoriev I.V."/>
            <person name="Van Elsas J.D."/>
            <person name="Nichols N.N."/>
        </authorList>
    </citation>
    <scope>NUCLEOTIDE SEQUENCE [LARGE SCALE GENOMIC DNA]</scope>
    <source>
        <strain evidence="1 2">NRRL 30616</strain>
    </source>
</reference>
<gene>
    <name evidence="1" type="ORF">CONLIGDRAFT_108604</name>
</gene>
<proteinExistence type="predicted"/>
<dbReference type="AlphaFoldDB" id="A0A1J7I9I3"/>
<protein>
    <submittedName>
        <fullName evidence="1">Uncharacterized protein</fullName>
    </submittedName>
</protein>
<dbReference type="OrthoDB" id="417125at2759"/>
<sequence>MLVPQMQGEIMVARITPPKATKSKAVAFIALHRSPRLTKSNLTPQPTPLRRAYTLCGRETDHHPIGGDEIETSNPILKLRAAHKINSAFYPVATDVEPHSEDAQNPVRRWNASWRRLTLSTEGLHNDIITEVDDTTIAGDEGGKGGFSLGRVKGLEEAGLGAATWLEHKRFQVKSIVKQRSGIRG</sequence>
<evidence type="ECO:0000313" key="2">
    <source>
        <dbReference type="Proteomes" id="UP000182658"/>
    </source>
</evidence>
<keyword evidence="2" id="KW-1185">Reference proteome</keyword>
<dbReference type="EMBL" id="KV875104">
    <property type="protein sequence ID" value="OIW24319.1"/>
    <property type="molecule type" value="Genomic_DNA"/>
</dbReference>